<feature type="transmembrane region" description="Helical" evidence="1">
    <location>
        <begin position="291"/>
        <end position="309"/>
    </location>
</feature>
<protein>
    <submittedName>
        <fullName evidence="2">EpsG family protein</fullName>
    </submittedName>
</protein>
<evidence type="ECO:0000313" key="3">
    <source>
        <dbReference type="Proteomes" id="UP000672011"/>
    </source>
</evidence>
<accession>A0ABX7XFL6</accession>
<feature type="transmembrane region" description="Helical" evidence="1">
    <location>
        <begin position="315"/>
        <end position="332"/>
    </location>
</feature>
<dbReference type="EMBL" id="CP072842">
    <property type="protein sequence ID" value="QTV06624.1"/>
    <property type="molecule type" value="Genomic_DNA"/>
</dbReference>
<dbReference type="Proteomes" id="UP000672011">
    <property type="component" value="Chromosome"/>
</dbReference>
<sequence>MFDWVPLEYYGDIYNFILLFVFILILIYSKKYSLLDKANLTTVNILFYLLFVFTLLYIGFRPISGKYFLDMGTYNLIFNRYKIEGLSAINDKDILFQYFTYYCSSIMSANYYFFLLATMYIVPLYVVSKVNFKKGAFYAFVLFIGSFSFWAYGTNGIRNGIATSIFLLVFATNKKWIQLIIMLLAYNFHSSMLVPSIAFVIATFYRNPKYILYGWLACIPISLLGGDMLQSFFAGLIEDNRTSYLTAGNKNNDNFSSTGFRWDFVLYSASAVFAGWYYIFKKKFEDQRYTLIYCTYIIANAFWILVIKANFSNRFAYLSWFMMALVIVYPLLKQYLFGKNHQKILIYIMLAYFGFTFFMNVIK</sequence>
<feature type="transmembrane region" description="Helical" evidence="1">
    <location>
        <begin position="344"/>
        <end position="362"/>
    </location>
</feature>
<proteinExistence type="predicted"/>
<feature type="transmembrane region" description="Helical" evidence="1">
    <location>
        <begin position="40"/>
        <end position="60"/>
    </location>
</feature>
<keyword evidence="1" id="KW-0812">Transmembrane</keyword>
<keyword evidence="1" id="KW-1133">Transmembrane helix</keyword>
<keyword evidence="1" id="KW-0472">Membrane</keyword>
<name>A0ABX7XFL6_9FLAO</name>
<feature type="transmembrane region" description="Helical" evidence="1">
    <location>
        <begin position="135"/>
        <end position="153"/>
    </location>
</feature>
<feature type="transmembrane region" description="Helical" evidence="1">
    <location>
        <begin position="212"/>
        <end position="237"/>
    </location>
</feature>
<organism evidence="2 3">
    <name type="scientific">Faecalibacter bovis</name>
    <dbReference type="NCBI Taxonomy" id="2898187"/>
    <lineage>
        <taxon>Bacteria</taxon>
        <taxon>Pseudomonadati</taxon>
        <taxon>Bacteroidota</taxon>
        <taxon>Flavobacteriia</taxon>
        <taxon>Flavobacteriales</taxon>
        <taxon>Weeksellaceae</taxon>
        <taxon>Faecalibacter</taxon>
    </lineage>
</organism>
<gene>
    <name evidence="2" type="ORF">J9309_04685</name>
</gene>
<reference evidence="3" key="2">
    <citation type="submission" date="2021-04" db="EMBL/GenBank/DDBJ databases">
        <title>Taxonomy of Flavobacteriaceae bacterium ZY171143.</title>
        <authorList>
            <person name="Li F."/>
        </authorList>
    </citation>
    <scope>NUCLEOTIDE SEQUENCE [LARGE SCALE GENOMIC DNA]</scope>
    <source>
        <strain evidence="3">ZY171143</strain>
    </source>
</reference>
<evidence type="ECO:0000256" key="1">
    <source>
        <dbReference type="SAM" id="Phobius"/>
    </source>
</evidence>
<reference evidence="2 3" key="1">
    <citation type="journal article" date="2021" name="Int. J. Syst. Evol. Microbiol.">
        <title>Faecalibacter bovis sp. nov., isolated from cow faeces.</title>
        <authorList>
            <person name="Li F."/>
            <person name="Zhao W."/>
            <person name="Hong Q."/>
            <person name="Shao Q."/>
            <person name="Song J."/>
            <person name="Yang S."/>
        </authorList>
    </citation>
    <scope>NUCLEOTIDE SEQUENCE [LARGE SCALE GENOMIC DNA]</scope>
    <source>
        <strain evidence="2 3">ZY171143</strain>
    </source>
</reference>
<feature type="transmembrane region" description="Helical" evidence="1">
    <location>
        <begin position="109"/>
        <end position="128"/>
    </location>
</feature>
<dbReference type="RefSeq" id="WP_230477384.1">
    <property type="nucleotide sequence ID" value="NZ_CP072842.1"/>
</dbReference>
<keyword evidence="3" id="KW-1185">Reference proteome</keyword>
<feature type="transmembrane region" description="Helical" evidence="1">
    <location>
        <begin position="260"/>
        <end position="279"/>
    </location>
</feature>
<feature type="transmembrane region" description="Helical" evidence="1">
    <location>
        <begin position="176"/>
        <end position="205"/>
    </location>
</feature>
<evidence type="ECO:0000313" key="2">
    <source>
        <dbReference type="EMBL" id="QTV06624.1"/>
    </source>
</evidence>
<feature type="transmembrane region" description="Helical" evidence="1">
    <location>
        <begin position="12"/>
        <end position="28"/>
    </location>
</feature>
<dbReference type="InterPro" id="IPR049458">
    <property type="entry name" value="EpsG-like"/>
</dbReference>
<dbReference type="Pfam" id="PF14897">
    <property type="entry name" value="EpsG"/>
    <property type="match status" value="1"/>
</dbReference>